<reference evidence="5 6" key="1">
    <citation type="submission" date="2022-10" db="EMBL/GenBank/DDBJ databases">
        <title>Luteolibacter arcticus strain CCTCC AB 2014275, whole genome shotgun sequencing project.</title>
        <authorList>
            <person name="Zhao G."/>
            <person name="Shen L."/>
        </authorList>
    </citation>
    <scope>NUCLEOTIDE SEQUENCE [LARGE SCALE GENOMIC DNA]</scope>
    <source>
        <strain evidence="5 6">CCTCC AB 2014275</strain>
    </source>
</reference>
<evidence type="ECO:0000259" key="4">
    <source>
        <dbReference type="SMART" id="SM00345"/>
    </source>
</evidence>
<proteinExistence type="predicted"/>
<feature type="domain" description="HTH gntR-type" evidence="4">
    <location>
        <begin position="5"/>
        <end position="63"/>
    </location>
</feature>
<sequence length="114" mass="12564">MAEQTAAHLREGFQSGRCVGQLPGVMQLAAELAVSNHTVRAALKMLEQEGWLEDCGAGRRRRIVANQLREPSRRSLRIGILLDEPFEDAGFRTVKILLGGTLCDRGSGTHLRLQ</sequence>
<dbReference type="SUPFAM" id="SSF46785">
    <property type="entry name" value="Winged helix' DNA-binding domain"/>
    <property type="match status" value="1"/>
</dbReference>
<evidence type="ECO:0000256" key="2">
    <source>
        <dbReference type="ARBA" id="ARBA00023125"/>
    </source>
</evidence>
<keyword evidence="2" id="KW-0238">DNA-binding</keyword>
<dbReference type="PRINTS" id="PR00035">
    <property type="entry name" value="HTHGNTR"/>
</dbReference>
<gene>
    <name evidence="5" type="ORF">OKA05_24940</name>
</gene>
<keyword evidence="3" id="KW-0804">Transcription</keyword>
<evidence type="ECO:0000313" key="5">
    <source>
        <dbReference type="EMBL" id="MCW1925829.1"/>
    </source>
</evidence>
<dbReference type="InterPro" id="IPR036390">
    <property type="entry name" value="WH_DNA-bd_sf"/>
</dbReference>
<dbReference type="InterPro" id="IPR000524">
    <property type="entry name" value="Tscrpt_reg_HTH_GntR"/>
</dbReference>
<dbReference type="RefSeq" id="WP_264489936.1">
    <property type="nucleotide sequence ID" value="NZ_JAPDDT010000018.1"/>
</dbReference>
<name>A0ABT3GQM8_9BACT</name>
<dbReference type="Gene3D" id="1.10.10.10">
    <property type="entry name" value="Winged helix-like DNA-binding domain superfamily/Winged helix DNA-binding domain"/>
    <property type="match status" value="1"/>
</dbReference>
<evidence type="ECO:0000313" key="6">
    <source>
        <dbReference type="Proteomes" id="UP001320876"/>
    </source>
</evidence>
<protein>
    <submittedName>
        <fullName evidence="5">GntR family transcriptional regulator</fullName>
    </submittedName>
</protein>
<dbReference type="InterPro" id="IPR036388">
    <property type="entry name" value="WH-like_DNA-bd_sf"/>
</dbReference>
<evidence type="ECO:0000256" key="1">
    <source>
        <dbReference type="ARBA" id="ARBA00023015"/>
    </source>
</evidence>
<keyword evidence="1" id="KW-0805">Transcription regulation</keyword>
<dbReference type="EMBL" id="JAPDDT010000018">
    <property type="protein sequence ID" value="MCW1925829.1"/>
    <property type="molecule type" value="Genomic_DNA"/>
</dbReference>
<keyword evidence="6" id="KW-1185">Reference proteome</keyword>
<comment type="caution">
    <text evidence="5">The sequence shown here is derived from an EMBL/GenBank/DDBJ whole genome shotgun (WGS) entry which is preliminary data.</text>
</comment>
<dbReference type="Proteomes" id="UP001320876">
    <property type="component" value="Unassembled WGS sequence"/>
</dbReference>
<dbReference type="SMART" id="SM00345">
    <property type="entry name" value="HTH_GNTR"/>
    <property type="match status" value="1"/>
</dbReference>
<dbReference type="Pfam" id="PF00392">
    <property type="entry name" value="GntR"/>
    <property type="match status" value="1"/>
</dbReference>
<accession>A0ABT3GQM8</accession>
<evidence type="ECO:0000256" key="3">
    <source>
        <dbReference type="ARBA" id="ARBA00023163"/>
    </source>
</evidence>
<organism evidence="5 6">
    <name type="scientific">Luteolibacter arcticus</name>
    <dbReference type="NCBI Taxonomy" id="1581411"/>
    <lineage>
        <taxon>Bacteria</taxon>
        <taxon>Pseudomonadati</taxon>
        <taxon>Verrucomicrobiota</taxon>
        <taxon>Verrucomicrobiia</taxon>
        <taxon>Verrucomicrobiales</taxon>
        <taxon>Verrucomicrobiaceae</taxon>
        <taxon>Luteolibacter</taxon>
    </lineage>
</organism>